<protein>
    <submittedName>
        <fullName evidence="1">Uncharacterized protein</fullName>
    </submittedName>
</protein>
<sequence>MCVYTYLKKGKQGDLMKTESFQGSFLLGRGKKCNKFHSKANSAFLHCLQRIWGIIYTFSSNFHIDIN</sequence>
<proteinExistence type="predicted"/>
<name>A0A2P2P7F6_RHIMU</name>
<organism evidence="1">
    <name type="scientific">Rhizophora mucronata</name>
    <name type="common">Asiatic mangrove</name>
    <dbReference type="NCBI Taxonomy" id="61149"/>
    <lineage>
        <taxon>Eukaryota</taxon>
        <taxon>Viridiplantae</taxon>
        <taxon>Streptophyta</taxon>
        <taxon>Embryophyta</taxon>
        <taxon>Tracheophyta</taxon>
        <taxon>Spermatophyta</taxon>
        <taxon>Magnoliopsida</taxon>
        <taxon>eudicotyledons</taxon>
        <taxon>Gunneridae</taxon>
        <taxon>Pentapetalae</taxon>
        <taxon>rosids</taxon>
        <taxon>fabids</taxon>
        <taxon>Malpighiales</taxon>
        <taxon>Rhizophoraceae</taxon>
        <taxon>Rhizophora</taxon>
    </lineage>
</organism>
<accession>A0A2P2P7F6</accession>
<reference evidence="1" key="1">
    <citation type="submission" date="2018-02" db="EMBL/GenBank/DDBJ databases">
        <title>Rhizophora mucronata_Transcriptome.</title>
        <authorList>
            <person name="Meera S.P."/>
            <person name="Sreeshan A."/>
            <person name="Augustine A."/>
        </authorList>
    </citation>
    <scope>NUCLEOTIDE SEQUENCE</scope>
    <source>
        <tissue evidence="1">Leaf</tissue>
    </source>
</reference>
<dbReference type="AlphaFoldDB" id="A0A2P2P7F6"/>
<dbReference type="EMBL" id="GGEC01070133">
    <property type="protein sequence ID" value="MBX50617.1"/>
    <property type="molecule type" value="Transcribed_RNA"/>
</dbReference>
<evidence type="ECO:0000313" key="1">
    <source>
        <dbReference type="EMBL" id="MBX50617.1"/>
    </source>
</evidence>